<accession>A0A445MXM9</accession>
<evidence type="ECO:0000313" key="1">
    <source>
        <dbReference type="EMBL" id="SPD74183.1"/>
    </source>
</evidence>
<name>A0A445MXM9_9BACT</name>
<protein>
    <submittedName>
        <fullName evidence="1">Uncharacterized protein</fullName>
    </submittedName>
</protein>
<gene>
    <name evidence="1" type="ORF">PITCH_A210008</name>
</gene>
<dbReference type="EMBL" id="OJIN01000124">
    <property type="protein sequence ID" value="SPD74183.1"/>
    <property type="molecule type" value="Genomic_DNA"/>
</dbReference>
<organism evidence="1">
    <name type="scientific">uncultured Desulfobacterium sp</name>
    <dbReference type="NCBI Taxonomy" id="201089"/>
    <lineage>
        <taxon>Bacteria</taxon>
        <taxon>Pseudomonadati</taxon>
        <taxon>Thermodesulfobacteriota</taxon>
        <taxon>Desulfobacteria</taxon>
        <taxon>Desulfobacterales</taxon>
        <taxon>Desulfobacteriaceae</taxon>
        <taxon>Desulfobacterium</taxon>
        <taxon>environmental samples</taxon>
    </lineage>
</organism>
<proteinExistence type="predicted"/>
<sequence length="60" mass="6905">MILLSKCKDLKVNGDHPKVSLRMATELLLTLCNFFRPHHLLLSPALAYKRLIPSNRLHVK</sequence>
<dbReference type="AlphaFoldDB" id="A0A445MXM9"/>
<reference evidence="1" key="1">
    <citation type="submission" date="2018-01" db="EMBL/GenBank/DDBJ databases">
        <authorList>
            <person name="Regsiter A."/>
            <person name="William W."/>
        </authorList>
    </citation>
    <scope>NUCLEOTIDE SEQUENCE</scope>
    <source>
        <strain evidence="1">TRIP AH-1</strain>
    </source>
</reference>